<evidence type="ECO:0000313" key="2">
    <source>
        <dbReference type="Proteomes" id="UP000198850"/>
    </source>
</evidence>
<dbReference type="Proteomes" id="UP000198850">
    <property type="component" value="Unassembled WGS sequence"/>
</dbReference>
<sequence length="43" mass="4970">MIINISTDLYKTSWTELVFKNRNKAYGAYKLRAESSSITVRSI</sequence>
<gene>
    <name evidence="1" type="ORF">SAMN05443550_10446</name>
</gene>
<dbReference type="AlphaFoldDB" id="A0A1H4CGS3"/>
<dbReference type="RefSeq" id="WP_262497156.1">
    <property type="nucleotide sequence ID" value="NZ_FNRA01000004.1"/>
</dbReference>
<evidence type="ECO:0000313" key="1">
    <source>
        <dbReference type="EMBL" id="SEA59611.1"/>
    </source>
</evidence>
<dbReference type="STRING" id="425514.SAMN05443550_10446"/>
<accession>A0A1H4CGS3</accession>
<proteinExistence type="predicted"/>
<keyword evidence="2" id="KW-1185">Reference proteome</keyword>
<name>A0A1H4CGS3_9SPHI</name>
<protein>
    <submittedName>
        <fullName evidence="1">Protein TonB</fullName>
    </submittedName>
</protein>
<organism evidence="1 2">
    <name type="scientific">Pedobacter hartonius</name>
    <dbReference type="NCBI Taxonomy" id="425514"/>
    <lineage>
        <taxon>Bacteria</taxon>
        <taxon>Pseudomonadati</taxon>
        <taxon>Bacteroidota</taxon>
        <taxon>Sphingobacteriia</taxon>
        <taxon>Sphingobacteriales</taxon>
        <taxon>Sphingobacteriaceae</taxon>
        <taxon>Pedobacter</taxon>
    </lineage>
</organism>
<dbReference type="EMBL" id="FNRA01000004">
    <property type="protein sequence ID" value="SEA59611.1"/>
    <property type="molecule type" value="Genomic_DNA"/>
</dbReference>
<reference evidence="1 2" key="1">
    <citation type="submission" date="2016-10" db="EMBL/GenBank/DDBJ databases">
        <authorList>
            <person name="de Groot N.N."/>
        </authorList>
    </citation>
    <scope>NUCLEOTIDE SEQUENCE [LARGE SCALE GENOMIC DNA]</scope>
    <source>
        <strain evidence="1 2">DSM 19033</strain>
    </source>
</reference>